<keyword evidence="2" id="KW-1185">Reference proteome</keyword>
<evidence type="ECO:0000313" key="2">
    <source>
        <dbReference type="Proteomes" id="UP000029920"/>
    </source>
</evidence>
<reference evidence="1 2" key="1">
    <citation type="journal article" date="2014" name="Genome Announc.">
        <title>Draft genome sequences of eight enterohepatic helicobacter species isolated from both laboratory and wild rodents.</title>
        <authorList>
            <person name="Sheh A."/>
            <person name="Shen Z."/>
            <person name="Fox J.G."/>
        </authorList>
    </citation>
    <scope>NUCLEOTIDE SEQUENCE [LARGE SCALE GENOMIC DNA]</scope>
    <source>
        <strain evidence="1 2">MIT-03-7007</strain>
    </source>
</reference>
<accession>A0A4U8UEN7</accession>
<protein>
    <submittedName>
        <fullName evidence="1">Uncharacterized protein</fullName>
    </submittedName>
</protein>
<dbReference type="InterPro" id="IPR019292">
    <property type="entry name" value="McrC"/>
</dbReference>
<dbReference type="AlphaFoldDB" id="A0A4U8UEN7"/>
<dbReference type="Proteomes" id="UP000029920">
    <property type="component" value="Unassembled WGS sequence"/>
</dbReference>
<gene>
    <name evidence="1" type="ORF">LS72_004550</name>
</gene>
<dbReference type="Pfam" id="PF10117">
    <property type="entry name" value="McrBC"/>
    <property type="match status" value="1"/>
</dbReference>
<evidence type="ECO:0000313" key="1">
    <source>
        <dbReference type="EMBL" id="TLE16181.1"/>
    </source>
</evidence>
<name>A0A4U8UEN7_9HELI</name>
<dbReference type="EMBL" id="JRPC02000009">
    <property type="protein sequence ID" value="TLE16181.1"/>
    <property type="molecule type" value="Genomic_DNA"/>
</dbReference>
<comment type="caution">
    <text evidence="1">The sequence shown here is derived from an EMBL/GenBank/DDBJ whole genome shotgun (WGS) entry which is preliminary data.</text>
</comment>
<organism evidence="1 2">
    <name type="scientific">Helicobacter apodemus</name>
    <dbReference type="NCBI Taxonomy" id="135569"/>
    <lineage>
        <taxon>Bacteria</taxon>
        <taxon>Pseudomonadati</taxon>
        <taxon>Campylobacterota</taxon>
        <taxon>Epsilonproteobacteria</taxon>
        <taxon>Campylobacterales</taxon>
        <taxon>Helicobacteraceae</taxon>
        <taxon>Helicobacter</taxon>
    </lineage>
</organism>
<proteinExistence type="predicted"/>
<sequence length="74" mass="8848">MTIYLIKATLINAVQIHRKRINPSQHLAKDFNQCRNSRHLKVYYPLLQWCEIFLKHKVLHLIKAILKPLPYSLI</sequence>